<evidence type="ECO:0000256" key="1">
    <source>
        <dbReference type="SAM" id="MobiDB-lite"/>
    </source>
</evidence>
<protein>
    <submittedName>
        <fullName evidence="2">Uncharacterized protein</fullName>
    </submittedName>
</protein>
<feature type="region of interest" description="Disordered" evidence="1">
    <location>
        <begin position="581"/>
        <end position="601"/>
    </location>
</feature>
<feature type="compositionally biased region" description="Acidic residues" evidence="1">
    <location>
        <begin position="159"/>
        <end position="168"/>
    </location>
</feature>
<organism evidence="2 3">
    <name type="scientific">Bodo saltans</name>
    <name type="common">Flagellated protozoan</name>
    <dbReference type="NCBI Taxonomy" id="75058"/>
    <lineage>
        <taxon>Eukaryota</taxon>
        <taxon>Discoba</taxon>
        <taxon>Euglenozoa</taxon>
        <taxon>Kinetoplastea</taxon>
        <taxon>Metakinetoplastina</taxon>
        <taxon>Eubodonida</taxon>
        <taxon>Bodonidae</taxon>
        <taxon>Bodo</taxon>
    </lineage>
</organism>
<reference evidence="3" key="1">
    <citation type="submission" date="2015-09" db="EMBL/GenBank/DDBJ databases">
        <authorList>
            <consortium name="Pathogen Informatics"/>
        </authorList>
    </citation>
    <scope>NUCLEOTIDE SEQUENCE [LARGE SCALE GENOMIC DNA]</scope>
    <source>
        <strain evidence="3">Lake Konstanz</strain>
    </source>
</reference>
<dbReference type="EMBL" id="CYKH01000110">
    <property type="protein sequence ID" value="CUE71627.1"/>
    <property type="molecule type" value="Genomic_DNA"/>
</dbReference>
<accession>A0A0S4ILS0</accession>
<sequence>MSLFMDSFRQDLLRDLRGRQVAPPAAEKTSPKQIVTRTKVVSFVDVACQHHRLPSSGGCISLSSNSQYIVVGCVLPAAKLQLFDAASFMCIASIPLPPFEDDSCKGNTSSPPLARCGIAKLIWVRGVEVVGVITENGAALLVPTGLRNRFAGAPRSSDEDSSEDESDNDISSSAVSLGAHLLDIDSVDFSSVDQGAILSVTHTSSLIRFVCAPRPALQNFSSCVSPAFSVTTLSATCGCVLAKDSLPQPMCWVVLFVGVSVLTFKVGLPEDFLTSDLPVTAVHTLLLGRGVVPICILRNLGGSTVHCLCWEHNEAEAKPSLARRQNRHVLLVDGAAPSLLHDVGGSLGDETRRFSVELDHFTAAPLNSVVGGSRAMSTLTSSSLLITQRNAIPVFVDKISSDGPPPFQIAFPQRLPSNESAQNHRMANLALCVASFDPAGESSRGEASREVSCQLFQWKKWFSKLNSQESVNHKVSQSSVRFFASGTNCITLWTPSCCVTIDLACHPNVSTTTTPSSSPIHLCSDTRDVRKLMNQSTKVHAAENDLECWSGLCVKSDDVSTSRGSENFMCYALLGQLQTLQSPSSENETSEPVPRSERRSLSVMEDPSLVFWSHLVDGTHSALDNGEQQNDKANSLSITESSVRRIVEEENAKLLQAIDLRVSSMEDRILKALQKALTGER</sequence>
<dbReference type="Proteomes" id="UP000051952">
    <property type="component" value="Unassembled WGS sequence"/>
</dbReference>
<evidence type="ECO:0000313" key="3">
    <source>
        <dbReference type="Proteomes" id="UP000051952"/>
    </source>
</evidence>
<feature type="region of interest" description="Disordered" evidence="1">
    <location>
        <begin position="152"/>
        <end position="171"/>
    </location>
</feature>
<proteinExistence type="predicted"/>
<dbReference type="VEuPathDB" id="TriTrypDB:BSAL_53495"/>
<evidence type="ECO:0000313" key="2">
    <source>
        <dbReference type="EMBL" id="CUE71627.1"/>
    </source>
</evidence>
<keyword evidence="3" id="KW-1185">Reference proteome</keyword>
<gene>
    <name evidence="2" type="ORF">BSAL_53495</name>
</gene>
<dbReference type="AlphaFoldDB" id="A0A0S4ILS0"/>
<name>A0A0S4ILS0_BODSA</name>